<evidence type="ECO:0000313" key="3">
    <source>
        <dbReference type="EMBL" id="KAG8185162.1"/>
    </source>
</evidence>
<dbReference type="FunFam" id="3.30.420.10:FF:000032">
    <property type="entry name" value="Retrovirus-related Pol polyprotein from transposon 297-like Protein"/>
    <property type="match status" value="1"/>
</dbReference>
<dbReference type="Gene3D" id="3.30.420.10">
    <property type="entry name" value="Ribonuclease H-like superfamily/Ribonuclease H"/>
    <property type="match status" value="1"/>
</dbReference>
<dbReference type="Pfam" id="PF00665">
    <property type="entry name" value="rve"/>
    <property type="match status" value="1"/>
</dbReference>
<protein>
    <recommendedName>
        <fullName evidence="1">RNA-directed DNA polymerase</fullName>
        <ecNumber evidence="1">2.7.7.49</ecNumber>
    </recommendedName>
</protein>
<dbReference type="GO" id="GO:0003676">
    <property type="term" value="F:nucleic acid binding"/>
    <property type="evidence" value="ECO:0007669"/>
    <property type="project" value="InterPro"/>
</dbReference>
<evidence type="ECO:0000256" key="1">
    <source>
        <dbReference type="ARBA" id="ARBA00012493"/>
    </source>
</evidence>
<dbReference type="PROSITE" id="PS50994">
    <property type="entry name" value="INTEGRASE"/>
    <property type="match status" value="1"/>
</dbReference>
<dbReference type="InterPro" id="IPR036397">
    <property type="entry name" value="RNaseH_sf"/>
</dbReference>
<dbReference type="Pfam" id="PF17921">
    <property type="entry name" value="Integrase_H2C2"/>
    <property type="match status" value="1"/>
</dbReference>
<accession>A0AAV6ULY9</accession>
<dbReference type="InterPro" id="IPR001584">
    <property type="entry name" value="Integrase_cat-core"/>
</dbReference>
<dbReference type="PANTHER" id="PTHR37984:SF15">
    <property type="entry name" value="INTEGRASE CATALYTIC DOMAIN-CONTAINING PROTEIN"/>
    <property type="match status" value="1"/>
</dbReference>
<dbReference type="GO" id="GO:0003964">
    <property type="term" value="F:RNA-directed DNA polymerase activity"/>
    <property type="evidence" value="ECO:0007669"/>
    <property type="project" value="UniProtKB-EC"/>
</dbReference>
<dbReference type="SUPFAM" id="SSF53098">
    <property type="entry name" value="Ribonuclease H-like"/>
    <property type="match status" value="1"/>
</dbReference>
<organism evidence="3 4">
    <name type="scientific">Oedothorax gibbosus</name>
    <dbReference type="NCBI Taxonomy" id="931172"/>
    <lineage>
        <taxon>Eukaryota</taxon>
        <taxon>Metazoa</taxon>
        <taxon>Ecdysozoa</taxon>
        <taxon>Arthropoda</taxon>
        <taxon>Chelicerata</taxon>
        <taxon>Arachnida</taxon>
        <taxon>Araneae</taxon>
        <taxon>Araneomorphae</taxon>
        <taxon>Entelegynae</taxon>
        <taxon>Araneoidea</taxon>
        <taxon>Linyphiidae</taxon>
        <taxon>Erigoninae</taxon>
        <taxon>Oedothorax</taxon>
    </lineage>
</organism>
<comment type="caution">
    <text evidence="3">The sequence shown here is derived from an EMBL/GenBank/DDBJ whole genome shotgun (WGS) entry which is preliminary data.</text>
</comment>
<dbReference type="FunFam" id="1.10.340.70:FF:000004">
    <property type="entry name" value="Retrovirus-related Pol polyprotein from transposon 297-like Protein"/>
    <property type="match status" value="1"/>
</dbReference>
<dbReference type="InterPro" id="IPR050951">
    <property type="entry name" value="Retrovirus_Pol_polyprotein"/>
</dbReference>
<dbReference type="InterPro" id="IPR041588">
    <property type="entry name" value="Integrase_H2C2"/>
</dbReference>
<proteinExistence type="predicted"/>
<dbReference type="Gene3D" id="1.10.340.70">
    <property type="match status" value="1"/>
</dbReference>
<dbReference type="GO" id="GO:0015074">
    <property type="term" value="P:DNA integration"/>
    <property type="evidence" value="ECO:0007669"/>
    <property type="project" value="InterPro"/>
</dbReference>
<feature type="domain" description="Integrase catalytic" evidence="2">
    <location>
        <begin position="112"/>
        <end position="272"/>
    </location>
</feature>
<dbReference type="EC" id="2.7.7.49" evidence="1"/>
<name>A0AAV6ULY9_9ARAC</name>
<dbReference type="EMBL" id="JAFNEN010000344">
    <property type="protein sequence ID" value="KAG8185162.1"/>
    <property type="molecule type" value="Genomic_DNA"/>
</dbReference>
<evidence type="ECO:0000313" key="4">
    <source>
        <dbReference type="Proteomes" id="UP000827092"/>
    </source>
</evidence>
<evidence type="ECO:0000259" key="2">
    <source>
        <dbReference type="PROSITE" id="PS50994"/>
    </source>
</evidence>
<dbReference type="InterPro" id="IPR012337">
    <property type="entry name" value="RNaseH-like_sf"/>
</dbReference>
<keyword evidence="4" id="KW-1185">Reference proteome</keyword>
<dbReference type="Proteomes" id="UP000827092">
    <property type="component" value="Unassembled WGS sequence"/>
</dbReference>
<dbReference type="AlphaFoldDB" id="A0AAV6ULY9"/>
<gene>
    <name evidence="3" type="ORF">JTE90_005141</name>
</gene>
<reference evidence="3 4" key="1">
    <citation type="journal article" date="2022" name="Nat. Ecol. Evol.">
        <title>A masculinizing supergene underlies an exaggerated male reproductive morph in a spider.</title>
        <authorList>
            <person name="Hendrickx F."/>
            <person name="De Corte Z."/>
            <person name="Sonet G."/>
            <person name="Van Belleghem S.M."/>
            <person name="Kostlbacher S."/>
            <person name="Vangestel C."/>
        </authorList>
    </citation>
    <scope>NUCLEOTIDE SEQUENCE [LARGE SCALE GENOMIC DNA]</scope>
    <source>
        <strain evidence="3">W744_W776</strain>
    </source>
</reference>
<dbReference type="PANTHER" id="PTHR37984">
    <property type="entry name" value="PROTEIN CBG26694"/>
    <property type="match status" value="1"/>
</dbReference>
<sequence length="272" mass="30745">MACAQDSDEELRALLESENTGLELKPLTFPSSEKAIYCDTAGGNVRPYVPRDFRRRVFESCHGLSHPGVKATIDLVRKRYVWKNLSKDCSSWCKTCIACQKSKVNRHTKTKFKEFPAPDARFSHIHIDIVGPLPPSQEFRYVLTCVDRYTKWPEAIPLKDQTADTVAKAFYANWIARFGVPDVITSDRGTNFQSNLFSSLSKLLGVRRIRTTSYHPISNGLVERMHRQLKAAIKCHATDRWTDTLPTVLLGIRSCLKDDIQGSVAEMSTVPP</sequence>